<reference evidence="1 2" key="1">
    <citation type="journal article" date="2010" name="Stand. Genomic Sci.">
        <title>Complete genome sequence of Haliangium ochraceum type strain (SMP-2).</title>
        <authorList>
            <consortium name="US DOE Joint Genome Institute (JGI-PGF)"/>
            <person name="Ivanova N."/>
            <person name="Daum C."/>
            <person name="Lang E."/>
            <person name="Abt B."/>
            <person name="Kopitz M."/>
            <person name="Saunders E."/>
            <person name="Lapidus A."/>
            <person name="Lucas S."/>
            <person name="Glavina Del Rio T."/>
            <person name="Nolan M."/>
            <person name="Tice H."/>
            <person name="Copeland A."/>
            <person name="Cheng J.F."/>
            <person name="Chen F."/>
            <person name="Bruce D."/>
            <person name="Goodwin L."/>
            <person name="Pitluck S."/>
            <person name="Mavromatis K."/>
            <person name="Pati A."/>
            <person name="Mikhailova N."/>
            <person name="Chen A."/>
            <person name="Palaniappan K."/>
            <person name="Land M."/>
            <person name="Hauser L."/>
            <person name="Chang Y.J."/>
            <person name="Jeffries C.D."/>
            <person name="Detter J.C."/>
            <person name="Brettin T."/>
            <person name="Rohde M."/>
            <person name="Goker M."/>
            <person name="Bristow J."/>
            <person name="Markowitz V."/>
            <person name="Eisen J.A."/>
            <person name="Hugenholtz P."/>
            <person name="Kyrpides N.C."/>
            <person name="Klenk H.P."/>
        </authorList>
    </citation>
    <scope>NUCLEOTIDE SEQUENCE [LARGE SCALE GENOMIC DNA]</scope>
    <source>
        <strain evidence="2">DSM 14365 / CIP 107738 / JCM 11303 / AJ 13395 / SMP-2</strain>
    </source>
</reference>
<proteinExistence type="predicted"/>
<accession>D0LGW9</accession>
<evidence type="ECO:0000313" key="1">
    <source>
        <dbReference type="EMBL" id="ACY14691.1"/>
    </source>
</evidence>
<protein>
    <submittedName>
        <fullName evidence="1">Uncharacterized protein</fullName>
    </submittedName>
</protein>
<dbReference type="EMBL" id="CP001804">
    <property type="protein sequence ID" value="ACY14691.1"/>
    <property type="molecule type" value="Genomic_DNA"/>
</dbReference>
<evidence type="ECO:0000313" key="2">
    <source>
        <dbReference type="Proteomes" id="UP000001880"/>
    </source>
</evidence>
<dbReference type="HOGENOM" id="CLU_533978_0_0_7"/>
<keyword evidence="2" id="KW-1185">Reference proteome</keyword>
<organism evidence="1 2">
    <name type="scientific">Haliangium ochraceum (strain DSM 14365 / JCM 11303 / SMP-2)</name>
    <dbReference type="NCBI Taxonomy" id="502025"/>
    <lineage>
        <taxon>Bacteria</taxon>
        <taxon>Pseudomonadati</taxon>
        <taxon>Myxococcota</taxon>
        <taxon>Polyangia</taxon>
        <taxon>Haliangiales</taxon>
        <taxon>Kofleriaceae</taxon>
        <taxon>Haliangium</taxon>
    </lineage>
</organism>
<gene>
    <name evidence="1" type="ordered locus">Hoch_2146</name>
</gene>
<sequence length="494" mass="52941">MTSDMRGPGTTRPANGKRGALSFACIAAIASLASGCVIEWPLDPEPVPPGVPVPPPPPEGDTRVVWELIGDGGQSCFASTDDAAPFAVCAETFNDGDPVYGFLRVDTSYEVRDLDFYDLCGGDMEFFDFGPYGLEFYWYPNASSGERCPLNLSVFSYDDVGRDFLLEVGFGDQPPPQKGAYWELFHSEGSCVGEPDSAELSCNAEVRPGDVVTGLAFFEAGTDIRGLGLRDTCGGELLDVFTDHRGVLEFVWQVPMTRGCELALMVVDEGGQASEHSVRVPMAEFVAPSVGPWVEWDLRGSGVRCSAVAAADGSIACDESFVAGRSTELYVQVHDEDAQVKSLELVNDCDGGWLRGISEVDSGEYEFEWIPPSEARAECALRLRLENHDGTVLELPVGVSVALPGSGEPELDWDIDDAQAGSAIGFSASIDWNGPSGDYIVVSSCGGEMSLTPGARELQGVWATPQTSGTCELSMFLFGADGRTHVRPVEMQLE</sequence>
<dbReference type="KEGG" id="hoh:Hoch_2146"/>
<dbReference type="AlphaFoldDB" id="D0LGW9"/>
<name>D0LGW9_HALO1</name>
<dbReference type="RefSeq" id="WP_012827299.1">
    <property type="nucleotide sequence ID" value="NC_013440.1"/>
</dbReference>
<dbReference type="Proteomes" id="UP000001880">
    <property type="component" value="Chromosome"/>
</dbReference>